<dbReference type="SUPFAM" id="SSF47323">
    <property type="entry name" value="Anticodon-binding domain of a subclass of class I aminoacyl-tRNA synthetases"/>
    <property type="match status" value="1"/>
</dbReference>
<dbReference type="GO" id="GO:0005524">
    <property type="term" value="F:ATP binding"/>
    <property type="evidence" value="ECO:0007669"/>
    <property type="project" value="InterPro"/>
</dbReference>
<dbReference type="Pfam" id="PF05746">
    <property type="entry name" value="DALR_1"/>
    <property type="match status" value="1"/>
</dbReference>
<dbReference type="InterPro" id="IPR009080">
    <property type="entry name" value="tRNAsynth_Ia_anticodon-bd"/>
</dbReference>
<dbReference type="GO" id="GO:0106217">
    <property type="term" value="P:tRNA C3-cytosine methylation"/>
    <property type="evidence" value="ECO:0007669"/>
    <property type="project" value="TreeGrafter"/>
</dbReference>
<proteinExistence type="predicted"/>
<protein>
    <recommendedName>
        <fullName evidence="2">DALR anticodon binding domain-containing protein</fullName>
    </recommendedName>
</protein>
<dbReference type="SMART" id="SM00836">
    <property type="entry name" value="DALR_1"/>
    <property type="match status" value="1"/>
</dbReference>
<reference evidence="3 4" key="1">
    <citation type="submission" date="2019-01" db="EMBL/GenBank/DDBJ databases">
        <title>A draft genome assembly of the solar-powered sea slug Elysia chlorotica.</title>
        <authorList>
            <person name="Cai H."/>
            <person name="Li Q."/>
            <person name="Fang X."/>
            <person name="Li J."/>
            <person name="Curtis N.E."/>
            <person name="Altenburger A."/>
            <person name="Shibata T."/>
            <person name="Feng M."/>
            <person name="Maeda T."/>
            <person name="Schwartz J.A."/>
            <person name="Shigenobu S."/>
            <person name="Lundholm N."/>
            <person name="Nishiyama T."/>
            <person name="Yang H."/>
            <person name="Hasebe M."/>
            <person name="Li S."/>
            <person name="Pierce S.K."/>
            <person name="Wang J."/>
        </authorList>
    </citation>
    <scope>NUCLEOTIDE SEQUENCE [LARGE SCALE GENOMIC DNA]</scope>
    <source>
        <strain evidence="3">EC2010</strain>
        <tissue evidence="3">Whole organism of an adult</tissue>
    </source>
</reference>
<dbReference type="InterPro" id="IPR008909">
    <property type="entry name" value="DALR_anticod-bd"/>
</dbReference>
<dbReference type="EMBL" id="RQTK01000077">
    <property type="protein sequence ID" value="RUS88650.1"/>
    <property type="molecule type" value="Genomic_DNA"/>
</dbReference>
<feature type="domain" description="DALR anticodon binding" evidence="2">
    <location>
        <begin position="452"/>
        <end position="593"/>
    </location>
</feature>
<dbReference type="Proteomes" id="UP000271974">
    <property type="component" value="Unassembled WGS sequence"/>
</dbReference>
<name>A0A3S1BHV5_ELYCH</name>
<dbReference type="InterPro" id="IPR037380">
    <property type="entry name" value="DALRD3"/>
</dbReference>
<dbReference type="OrthoDB" id="9990834at2759"/>
<dbReference type="GO" id="GO:0006420">
    <property type="term" value="P:arginyl-tRNA aminoacylation"/>
    <property type="evidence" value="ECO:0007669"/>
    <property type="project" value="InterPro"/>
</dbReference>
<dbReference type="AlphaFoldDB" id="A0A3S1BHV5"/>
<sequence length="593" mass="65848">MESAFQLLQNDLEASIREALTKTQEKTHNLSVNLNVILRKKVKDLHQGDLIVPSGCLPLDSIQQEKLLLLMKEYCSLADTLTSRVTCDKYNLLTFFIDRPRMFGSIIKEVLAKGPDYGCSKIQHDKSISLHSVSSKKTSMMDLRLAVVKCHAIKLLKANGFNVLPETQQESSEFEQLVQSFSEDVKDVSSEDGTGQDSSVLDDRNAKSHTTSVSRQHILPRLHSLASDLLSDSAKCGIETACVVESSPKSIDVEAARSLKDFVIEEGKGNLFIDMQRVISSRHLHQGKGGFDMNLKTVPVIQEGQPSPLLEESLSLLDSVSDFPQAQKHHCLHIVPHSAAFTNQKVILITHSLVDNGLSQSQLVVGPIKVQDTSPDSSPSAQEFYNSRLTQFKEASEMRSAISNNVCNKDDIVTLTDASIKIDILGNACGNPLTLENTASDRGAESRLGAFILYNTARLSTLLQKFDQAVEGGFYPALPPVDQIDWALLREEEDWELVYVYLAFLPELVSQSVEAVLPVDGKLSAKIHTHKVTNFLVSFCKCLSAHYSRYHILTGRESHLLPLMYARLYMMKAAHQVLLNSLRLLEVKALDYV</sequence>
<dbReference type="GO" id="GO:0004814">
    <property type="term" value="F:arginine-tRNA ligase activity"/>
    <property type="evidence" value="ECO:0007669"/>
    <property type="project" value="InterPro"/>
</dbReference>
<gene>
    <name evidence="3" type="ORF">EGW08_003609</name>
</gene>
<evidence type="ECO:0000259" key="2">
    <source>
        <dbReference type="SMART" id="SM00836"/>
    </source>
</evidence>
<dbReference type="PANTHER" id="PTHR16043">
    <property type="entry name" value="DALRD3 PROTEIN"/>
    <property type="match status" value="1"/>
</dbReference>
<keyword evidence="4" id="KW-1185">Reference proteome</keyword>
<evidence type="ECO:0000256" key="1">
    <source>
        <dbReference type="SAM" id="MobiDB-lite"/>
    </source>
</evidence>
<feature type="region of interest" description="Disordered" evidence="1">
    <location>
        <begin position="183"/>
        <end position="214"/>
    </location>
</feature>
<dbReference type="Gene3D" id="1.10.730.10">
    <property type="entry name" value="Isoleucyl-tRNA Synthetase, Domain 1"/>
    <property type="match status" value="1"/>
</dbReference>
<dbReference type="STRING" id="188477.A0A3S1BHV5"/>
<comment type="caution">
    <text evidence="3">The sequence shown here is derived from an EMBL/GenBank/DDBJ whole genome shotgun (WGS) entry which is preliminary data.</text>
</comment>
<evidence type="ECO:0000313" key="4">
    <source>
        <dbReference type="Proteomes" id="UP000271974"/>
    </source>
</evidence>
<accession>A0A3S1BHV5</accession>
<evidence type="ECO:0000313" key="3">
    <source>
        <dbReference type="EMBL" id="RUS88650.1"/>
    </source>
</evidence>
<organism evidence="3 4">
    <name type="scientific">Elysia chlorotica</name>
    <name type="common">Eastern emerald elysia</name>
    <name type="synonym">Sea slug</name>
    <dbReference type="NCBI Taxonomy" id="188477"/>
    <lineage>
        <taxon>Eukaryota</taxon>
        <taxon>Metazoa</taxon>
        <taxon>Spiralia</taxon>
        <taxon>Lophotrochozoa</taxon>
        <taxon>Mollusca</taxon>
        <taxon>Gastropoda</taxon>
        <taxon>Heterobranchia</taxon>
        <taxon>Euthyneura</taxon>
        <taxon>Panpulmonata</taxon>
        <taxon>Sacoglossa</taxon>
        <taxon>Placobranchoidea</taxon>
        <taxon>Plakobranchidae</taxon>
        <taxon>Elysia</taxon>
    </lineage>
</organism>
<dbReference type="GO" id="GO:0000049">
    <property type="term" value="F:tRNA binding"/>
    <property type="evidence" value="ECO:0007669"/>
    <property type="project" value="TreeGrafter"/>
</dbReference>
<dbReference type="PANTHER" id="PTHR16043:SF1">
    <property type="entry name" value="DALR ANTICODON-BINDING DOMAIN-CONTAINING PROTEIN 3"/>
    <property type="match status" value="1"/>
</dbReference>